<dbReference type="Proteomes" id="UP000001935">
    <property type="component" value="Chromosome"/>
</dbReference>
<dbReference type="InterPro" id="IPR029063">
    <property type="entry name" value="SAM-dependent_MTases_sf"/>
</dbReference>
<keyword evidence="3" id="KW-0949">S-adenosyl-L-methionine</keyword>
<dbReference type="GO" id="GO:0008757">
    <property type="term" value="F:S-adenosylmethionine-dependent methyltransferase activity"/>
    <property type="evidence" value="ECO:0007669"/>
    <property type="project" value="InterPro"/>
</dbReference>
<accession>Q2IK61</accession>
<proteinExistence type="predicted"/>
<dbReference type="SUPFAM" id="SSF53335">
    <property type="entry name" value="S-adenosyl-L-methionine-dependent methyltransferases"/>
    <property type="match status" value="1"/>
</dbReference>
<gene>
    <name evidence="6" type="ordered locus">Adeh_2268</name>
</gene>
<dbReference type="InterPro" id="IPR013216">
    <property type="entry name" value="Methyltransf_11"/>
</dbReference>
<feature type="domain" description="Methyltransferase type 11" evidence="5">
    <location>
        <begin position="66"/>
        <end position="160"/>
    </location>
</feature>
<keyword evidence="2 6" id="KW-0808">Transferase</keyword>
<evidence type="ECO:0000313" key="7">
    <source>
        <dbReference type="Proteomes" id="UP000001935"/>
    </source>
</evidence>
<dbReference type="Pfam" id="PF08241">
    <property type="entry name" value="Methyltransf_11"/>
    <property type="match status" value="1"/>
</dbReference>
<evidence type="ECO:0000256" key="1">
    <source>
        <dbReference type="ARBA" id="ARBA00022603"/>
    </source>
</evidence>
<dbReference type="CDD" id="cd02440">
    <property type="entry name" value="AdoMet_MTases"/>
    <property type="match status" value="1"/>
</dbReference>
<keyword evidence="1 6" id="KW-0489">Methyltransferase</keyword>
<sequence length="286" mass="30276">MNGTASPSPIPTTPAMPPPGLDLAAVKARQQSTWSSGDYAVIGTTLQIVGETLCEAAAVSAGERVLDVACGNGNAALAAARRFARVTGVDYVPTLLERAGARAAADGLPLELREGDAEALPFEAGAFDVVLSTFGVMFTPDQARAAGELLRVCRSGGRIALASWTPDGFIGKVFQVVGRHVPPPPGLRPPAAWGTEARLHELFVPGAREVRAQRREYAFRYRSAAHWVEVFRTWYGPIHRAFAALPAEARPALERDLLALLGEANTATDGTLVVPGTYLEAVIVRA</sequence>
<evidence type="ECO:0000256" key="4">
    <source>
        <dbReference type="SAM" id="MobiDB-lite"/>
    </source>
</evidence>
<dbReference type="KEGG" id="ade:Adeh_2268"/>
<dbReference type="GO" id="GO:0032259">
    <property type="term" value="P:methylation"/>
    <property type="evidence" value="ECO:0007669"/>
    <property type="project" value="UniProtKB-KW"/>
</dbReference>
<dbReference type="RefSeq" id="WP_011421320.1">
    <property type="nucleotide sequence ID" value="NC_007760.1"/>
</dbReference>
<protein>
    <submittedName>
        <fullName evidence="6">Methyltransferase type 11</fullName>
    </submittedName>
</protein>
<organism evidence="6 7">
    <name type="scientific">Anaeromyxobacter dehalogenans (strain 2CP-C)</name>
    <dbReference type="NCBI Taxonomy" id="290397"/>
    <lineage>
        <taxon>Bacteria</taxon>
        <taxon>Pseudomonadati</taxon>
        <taxon>Myxococcota</taxon>
        <taxon>Myxococcia</taxon>
        <taxon>Myxococcales</taxon>
        <taxon>Cystobacterineae</taxon>
        <taxon>Anaeromyxobacteraceae</taxon>
        <taxon>Anaeromyxobacter</taxon>
    </lineage>
</organism>
<dbReference type="EMBL" id="CP000251">
    <property type="protein sequence ID" value="ABC82038.1"/>
    <property type="molecule type" value="Genomic_DNA"/>
</dbReference>
<evidence type="ECO:0000256" key="2">
    <source>
        <dbReference type="ARBA" id="ARBA00022679"/>
    </source>
</evidence>
<dbReference type="HOGENOM" id="CLU_037990_2_1_7"/>
<name>Q2IK61_ANADE</name>
<feature type="region of interest" description="Disordered" evidence="4">
    <location>
        <begin position="1"/>
        <end position="20"/>
    </location>
</feature>
<dbReference type="STRING" id="290397.Adeh_2268"/>
<dbReference type="PANTHER" id="PTHR43464">
    <property type="entry name" value="METHYLTRANSFERASE"/>
    <property type="match status" value="1"/>
</dbReference>
<evidence type="ECO:0000259" key="5">
    <source>
        <dbReference type="Pfam" id="PF08241"/>
    </source>
</evidence>
<evidence type="ECO:0000256" key="3">
    <source>
        <dbReference type="ARBA" id="ARBA00022691"/>
    </source>
</evidence>
<feature type="compositionally biased region" description="Pro residues" evidence="4">
    <location>
        <begin position="8"/>
        <end position="20"/>
    </location>
</feature>
<evidence type="ECO:0000313" key="6">
    <source>
        <dbReference type="EMBL" id="ABC82038.1"/>
    </source>
</evidence>
<dbReference type="AlphaFoldDB" id="Q2IK61"/>
<dbReference type="PANTHER" id="PTHR43464:SF19">
    <property type="entry name" value="UBIQUINONE BIOSYNTHESIS O-METHYLTRANSFERASE, MITOCHONDRIAL"/>
    <property type="match status" value="1"/>
</dbReference>
<dbReference type="eggNOG" id="COG2226">
    <property type="taxonomic scope" value="Bacteria"/>
</dbReference>
<dbReference type="OrthoDB" id="9765084at2"/>
<reference evidence="6 7" key="1">
    <citation type="submission" date="2006-01" db="EMBL/GenBank/DDBJ databases">
        <title>Complete sequence of Anaeromyxobacter dehalogenans 2CP-C.</title>
        <authorList>
            <consortium name="US DOE Joint Genome Institute"/>
            <person name="Copeland A."/>
            <person name="Lucas S."/>
            <person name="Lapidus A."/>
            <person name="Barry K."/>
            <person name="Detter J.C."/>
            <person name="Glavina T."/>
            <person name="Hammon N."/>
            <person name="Israni S."/>
            <person name="Pitluck S."/>
            <person name="Brettin T."/>
            <person name="Bruce D."/>
            <person name="Han C."/>
            <person name="Tapia R."/>
            <person name="Gilna P."/>
            <person name="Kiss H."/>
            <person name="Schmutz J."/>
            <person name="Larimer F."/>
            <person name="Land M."/>
            <person name="Kyrpides N."/>
            <person name="Anderson I."/>
            <person name="Sanford R.A."/>
            <person name="Ritalahti K.M."/>
            <person name="Thomas H.S."/>
            <person name="Kirby J.R."/>
            <person name="Zhulin I.B."/>
            <person name="Loeffler F.E."/>
            <person name="Richardson P."/>
        </authorList>
    </citation>
    <scope>NUCLEOTIDE SEQUENCE [LARGE SCALE GENOMIC DNA]</scope>
    <source>
        <strain evidence="6 7">2CP-C</strain>
    </source>
</reference>
<dbReference type="Gene3D" id="3.40.50.150">
    <property type="entry name" value="Vaccinia Virus protein VP39"/>
    <property type="match status" value="1"/>
</dbReference>